<dbReference type="EMBL" id="BSXS01006184">
    <property type="protein sequence ID" value="GME85184.1"/>
    <property type="molecule type" value="Genomic_DNA"/>
</dbReference>
<comment type="caution">
    <text evidence="1">The sequence shown here is derived from an EMBL/GenBank/DDBJ whole genome shotgun (WGS) entry which is preliminary data.</text>
</comment>
<name>A0ACB5TC99_AMBMO</name>
<gene>
    <name evidence="1" type="ORF">Amon02_000743900</name>
</gene>
<organism evidence="1 2">
    <name type="scientific">Ambrosiozyma monospora</name>
    <name type="common">Yeast</name>
    <name type="synonym">Endomycopsis monosporus</name>
    <dbReference type="NCBI Taxonomy" id="43982"/>
    <lineage>
        <taxon>Eukaryota</taxon>
        <taxon>Fungi</taxon>
        <taxon>Dikarya</taxon>
        <taxon>Ascomycota</taxon>
        <taxon>Saccharomycotina</taxon>
        <taxon>Pichiomycetes</taxon>
        <taxon>Pichiales</taxon>
        <taxon>Pichiaceae</taxon>
        <taxon>Ambrosiozyma</taxon>
    </lineage>
</organism>
<accession>A0ACB5TC99</accession>
<proteinExistence type="predicted"/>
<evidence type="ECO:0000313" key="1">
    <source>
        <dbReference type="EMBL" id="GME85184.1"/>
    </source>
</evidence>
<protein>
    <submittedName>
        <fullName evidence="1">Unnamed protein product</fullName>
    </submittedName>
</protein>
<evidence type="ECO:0000313" key="2">
    <source>
        <dbReference type="Proteomes" id="UP001165064"/>
    </source>
</evidence>
<dbReference type="Proteomes" id="UP001165064">
    <property type="component" value="Unassembled WGS sequence"/>
</dbReference>
<keyword evidence="2" id="KW-1185">Reference proteome</keyword>
<reference evidence="1" key="1">
    <citation type="submission" date="2023-04" db="EMBL/GenBank/DDBJ databases">
        <title>Ambrosiozyma monospora NBRC 10751.</title>
        <authorList>
            <person name="Ichikawa N."/>
            <person name="Sato H."/>
            <person name="Tonouchi N."/>
        </authorList>
    </citation>
    <scope>NUCLEOTIDE SEQUENCE</scope>
    <source>
        <strain evidence="1">NBRC 10751</strain>
    </source>
</reference>
<sequence>MAPPNYENHIYDRLYSDATIASPTASPPNGSPVQSRSQSNSNNVSSAHIAEEFSMTPSESRFASQLMSNLSSLNGKSKPSEPSGSTPRASRPIFSLMGDEPTPMSDNGGDSDYFSARPENGQLHSNRPIPGPTFETGVRLPAVESSSAISAAALMSPGTLSPVHISRTNSFINNTDHNSVLSTPVWEGEVLSRVPSYDTAVKEADHIACEDLTPAYEPDTSNFSPSRNQYANNNSGYYSHHTSGINLELLNSRLEKVQVSNASSPPSSSHILTKSNIGGSSMQSIQHQLTSGLARSRGSSANTSPSMSRTQSSANIHVVPRSAVSPNSHSHTPSFTQSQTPESYSVNVPLAIQQQQQQQQQNSTNTSSASSINVPRPVHVRTLSSGAVSIIPTGNAVSASANGVGSVSLARAASVSSGKLKRPELGSRTSSSLHLHMPKKSGSFANLSFLHKREKTK</sequence>